<evidence type="ECO:0000313" key="2">
    <source>
        <dbReference type="Proteomes" id="UP001153331"/>
    </source>
</evidence>
<evidence type="ECO:0000313" key="1">
    <source>
        <dbReference type="EMBL" id="KAJ8108625.1"/>
    </source>
</evidence>
<gene>
    <name evidence="1" type="ORF">OPT61_g8044</name>
</gene>
<accession>A0ACC2I059</accession>
<sequence>MYFALNPFRTIARASFVKEASAFSKRTPKLNRAVIYPLYPRQFSTGAQKETPKAAPVPRGTFARQMRYQCRINLQPVQLVSQRDLRRVAARAYRAGRSSRPGIYRKILSTFLSMLLVMFYYSYSPEARPSSVPSSPQGQDGSQDQDGSPQDQDEEKDVVEEFL</sequence>
<reference evidence="1" key="1">
    <citation type="submission" date="2022-11" db="EMBL/GenBank/DDBJ databases">
        <title>Genome Sequence of Boeremia exigua.</title>
        <authorList>
            <person name="Buettner E."/>
        </authorList>
    </citation>
    <scope>NUCLEOTIDE SEQUENCE</scope>
    <source>
        <strain evidence="1">CU02</strain>
    </source>
</reference>
<dbReference type="EMBL" id="JAPHNI010000721">
    <property type="protein sequence ID" value="KAJ8108625.1"/>
    <property type="molecule type" value="Genomic_DNA"/>
</dbReference>
<name>A0ACC2I059_9PLEO</name>
<comment type="caution">
    <text evidence="1">The sequence shown here is derived from an EMBL/GenBank/DDBJ whole genome shotgun (WGS) entry which is preliminary data.</text>
</comment>
<dbReference type="Proteomes" id="UP001153331">
    <property type="component" value="Unassembled WGS sequence"/>
</dbReference>
<protein>
    <submittedName>
        <fullName evidence="1">Uncharacterized protein</fullName>
    </submittedName>
</protein>
<proteinExistence type="predicted"/>
<organism evidence="1 2">
    <name type="scientific">Boeremia exigua</name>
    <dbReference type="NCBI Taxonomy" id="749465"/>
    <lineage>
        <taxon>Eukaryota</taxon>
        <taxon>Fungi</taxon>
        <taxon>Dikarya</taxon>
        <taxon>Ascomycota</taxon>
        <taxon>Pezizomycotina</taxon>
        <taxon>Dothideomycetes</taxon>
        <taxon>Pleosporomycetidae</taxon>
        <taxon>Pleosporales</taxon>
        <taxon>Pleosporineae</taxon>
        <taxon>Didymellaceae</taxon>
        <taxon>Boeremia</taxon>
    </lineage>
</organism>
<keyword evidence="2" id="KW-1185">Reference proteome</keyword>